<comment type="function">
    <text evidence="1 10">Controls the rotational direction of flagella during chemotaxis.</text>
</comment>
<comment type="similarity">
    <text evidence="3 10">Belongs to the FliL family.</text>
</comment>
<keyword evidence="10" id="KW-0997">Cell inner membrane</keyword>
<organism evidence="11 12">
    <name type="scientific">Paracoccus simplex</name>
    <dbReference type="NCBI Taxonomy" id="2086346"/>
    <lineage>
        <taxon>Bacteria</taxon>
        <taxon>Pseudomonadati</taxon>
        <taxon>Pseudomonadota</taxon>
        <taxon>Alphaproteobacteria</taxon>
        <taxon>Rhodobacterales</taxon>
        <taxon>Paracoccaceae</taxon>
        <taxon>Paracoccus</taxon>
    </lineage>
</organism>
<keyword evidence="6 10" id="KW-0812">Transmembrane</keyword>
<dbReference type="Proteomes" id="UP001595596">
    <property type="component" value="Unassembled WGS sequence"/>
</dbReference>
<protein>
    <recommendedName>
        <fullName evidence="10">Flagellar protein FliL</fullName>
    </recommendedName>
</protein>
<keyword evidence="9 10" id="KW-0472">Membrane</keyword>
<gene>
    <name evidence="11" type="ORF">ACFOMP_13730</name>
</gene>
<keyword evidence="8 10" id="KW-1133">Transmembrane helix</keyword>
<evidence type="ECO:0000256" key="4">
    <source>
        <dbReference type="ARBA" id="ARBA00022475"/>
    </source>
</evidence>
<reference evidence="12" key="1">
    <citation type="journal article" date="2019" name="Int. J. Syst. Evol. Microbiol.">
        <title>The Global Catalogue of Microorganisms (GCM) 10K type strain sequencing project: providing services to taxonomists for standard genome sequencing and annotation.</title>
        <authorList>
            <consortium name="The Broad Institute Genomics Platform"/>
            <consortium name="The Broad Institute Genome Sequencing Center for Infectious Disease"/>
            <person name="Wu L."/>
            <person name="Ma J."/>
        </authorList>
    </citation>
    <scope>NUCLEOTIDE SEQUENCE [LARGE SCALE GENOMIC DNA]</scope>
    <source>
        <strain evidence="12">VKM B-3226</strain>
    </source>
</reference>
<keyword evidence="7 10" id="KW-0283">Flagellar rotation</keyword>
<evidence type="ECO:0000256" key="7">
    <source>
        <dbReference type="ARBA" id="ARBA00022779"/>
    </source>
</evidence>
<dbReference type="RefSeq" id="WP_379031485.1">
    <property type="nucleotide sequence ID" value="NZ_JBHRXE010000037.1"/>
</dbReference>
<dbReference type="InterPro" id="IPR005503">
    <property type="entry name" value="FliL"/>
</dbReference>
<proteinExistence type="inferred from homology"/>
<comment type="caution">
    <text evidence="11">The sequence shown here is derived from an EMBL/GenBank/DDBJ whole genome shotgun (WGS) entry which is preliminary data.</text>
</comment>
<evidence type="ECO:0000256" key="5">
    <source>
        <dbReference type="ARBA" id="ARBA00022500"/>
    </source>
</evidence>
<name>A0ABV7S2G6_9RHOB</name>
<evidence type="ECO:0000256" key="9">
    <source>
        <dbReference type="ARBA" id="ARBA00023136"/>
    </source>
</evidence>
<evidence type="ECO:0000256" key="6">
    <source>
        <dbReference type="ARBA" id="ARBA00022692"/>
    </source>
</evidence>
<keyword evidence="12" id="KW-1185">Reference proteome</keyword>
<evidence type="ECO:0000313" key="11">
    <source>
        <dbReference type="EMBL" id="MFC3570517.1"/>
    </source>
</evidence>
<feature type="transmembrane region" description="Helical" evidence="10">
    <location>
        <begin position="20"/>
        <end position="42"/>
    </location>
</feature>
<evidence type="ECO:0000256" key="10">
    <source>
        <dbReference type="RuleBase" id="RU364125"/>
    </source>
</evidence>
<evidence type="ECO:0000256" key="2">
    <source>
        <dbReference type="ARBA" id="ARBA00004162"/>
    </source>
</evidence>
<dbReference type="Pfam" id="PF03748">
    <property type="entry name" value="FliL"/>
    <property type="match status" value="1"/>
</dbReference>
<keyword evidence="5 10" id="KW-0145">Chemotaxis</keyword>
<accession>A0ABV7S2G6</accession>
<evidence type="ECO:0000256" key="3">
    <source>
        <dbReference type="ARBA" id="ARBA00008281"/>
    </source>
</evidence>
<keyword evidence="11" id="KW-0282">Flagellum</keyword>
<comment type="subcellular location">
    <subcellularLocation>
        <location evidence="10">Cell inner membrane</location>
    </subcellularLocation>
    <subcellularLocation>
        <location evidence="2">Cell membrane</location>
        <topology evidence="2">Single-pass membrane protein</topology>
    </subcellularLocation>
</comment>
<dbReference type="EMBL" id="JBHRXE010000037">
    <property type="protein sequence ID" value="MFC3570517.1"/>
    <property type="molecule type" value="Genomic_DNA"/>
</dbReference>
<keyword evidence="4" id="KW-1003">Cell membrane</keyword>
<evidence type="ECO:0000313" key="12">
    <source>
        <dbReference type="Proteomes" id="UP001595596"/>
    </source>
</evidence>
<keyword evidence="11" id="KW-0966">Cell projection</keyword>
<evidence type="ECO:0000256" key="8">
    <source>
        <dbReference type="ARBA" id="ARBA00022989"/>
    </source>
</evidence>
<evidence type="ECO:0000256" key="1">
    <source>
        <dbReference type="ARBA" id="ARBA00002254"/>
    </source>
</evidence>
<sequence>MSDVADINTEQKSGRGLGRILLPLGLALVLGGAGFASTWLGFWSPMSLLAPHADKPAAQEALPAVVFVDIPQIVLTLAGPRAQTLVMTVKIETDQAHQAEVDYLTPRLLDAFNSFLADVDASAFEKRGILDIVRDELATRAVFVLGKEAFTDLLITEFRIQ</sequence>
<keyword evidence="11" id="KW-0969">Cilium</keyword>